<evidence type="ECO:0000313" key="1">
    <source>
        <dbReference type="EMBL" id="MPC71107.1"/>
    </source>
</evidence>
<sequence length="93" mass="10396">MKNTTNSLNSATIIPVVGEQEREGSKCCRLAGSRDHLRDRFEYAWGQLQIVRPAPARLPSLNMPPKRPAMSPGIAKKIRKSLTLEVKLDIIQT</sequence>
<evidence type="ECO:0000313" key="2">
    <source>
        <dbReference type="Proteomes" id="UP000324222"/>
    </source>
</evidence>
<reference evidence="1 2" key="1">
    <citation type="submission" date="2019-05" db="EMBL/GenBank/DDBJ databases">
        <title>Another draft genome of Portunus trituberculatus and its Hox gene families provides insights of decapod evolution.</title>
        <authorList>
            <person name="Jeong J.-H."/>
            <person name="Song I."/>
            <person name="Kim S."/>
            <person name="Choi T."/>
            <person name="Kim D."/>
            <person name="Ryu S."/>
            <person name="Kim W."/>
        </authorList>
    </citation>
    <scope>NUCLEOTIDE SEQUENCE [LARGE SCALE GENOMIC DNA]</scope>
    <source>
        <tissue evidence="1">Muscle</tissue>
    </source>
</reference>
<dbReference type="EMBL" id="VSRR010032300">
    <property type="protein sequence ID" value="MPC71107.1"/>
    <property type="molecule type" value="Genomic_DNA"/>
</dbReference>
<dbReference type="AlphaFoldDB" id="A0A5B7HPE5"/>
<protein>
    <submittedName>
        <fullName evidence="1">Uncharacterized protein</fullName>
    </submittedName>
</protein>
<dbReference type="Proteomes" id="UP000324222">
    <property type="component" value="Unassembled WGS sequence"/>
</dbReference>
<keyword evidence="2" id="KW-1185">Reference proteome</keyword>
<comment type="caution">
    <text evidence="1">The sequence shown here is derived from an EMBL/GenBank/DDBJ whole genome shotgun (WGS) entry which is preliminary data.</text>
</comment>
<accession>A0A5B7HPE5</accession>
<gene>
    <name evidence="1" type="ORF">E2C01_065376</name>
</gene>
<organism evidence="1 2">
    <name type="scientific">Portunus trituberculatus</name>
    <name type="common">Swimming crab</name>
    <name type="synonym">Neptunus trituberculatus</name>
    <dbReference type="NCBI Taxonomy" id="210409"/>
    <lineage>
        <taxon>Eukaryota</taxon>
        <taxon>Metazoa</taxon>
        <taxon>Ecdysozoa</taxon>
        <taxon>Arthropoda</taxon>
        <taxon>Crustacea</taxon>
        <taxon>Multicrustacea</taxon>
        <taxon>Malacostraca</taxon>
        <taxon>Eumalacostraca</taxon>
        <taxon>Eucarida</taxon>
        <taxon>Decapoda</taxon>
        <taxon>Pleocyemata</taxon>
        <taxon>Brachyura</taxon>
        <taxon>Eubrachyura</taxon>
        <taxon>Portunoidea</taxon>
        <taxon>Portunidae</taxon>
        <taxon>Portuninae</taxon>
        <taxon>Portunus</taxon>
    </lineage>
</organism>
<proteinExistence type="predicted"/>
<name>A0A5B7HPE5_PORTR</name>